<dbReference type="EMBL" id="AP017928">
    <property type="protein sequence ID" value="BBA33935.1"/>
    <property type="molecule type" value="Genomic_DNA"/>
</dbReference>
<gene>
    <name evidence="1" type="ORF">sS8_1981</name>
</gene>
<dbReference type="Proteomes" id="UP000266313">
    <property type="component" value="Chromosome"/>
</dbReference>
<proteinExistence type="predicted"/>
<dbReference type="AlphaFoldDB" id="A0A250KQJ0"/>
<accession>A0A250KQJ0</accession>
<reference evidence="1 2" key="1">
    <citation type="submission" date="2016-12" db="EMBL/GenBank/DDBJ databases">
        <title>Genome sequencing of Methylocaldum marinum.</title>
        <authorList>
            <person name="Takeuchi M."/>
            <person name="Kamagata Y."/>
            <person name="Hiraoka S."/>
            <person name="Oshima K."/>
            <person name="Hattori M."/>
            <person name="Iwasaki W."/>
        </authorList>
    </citation>
    <scope>NUCLEOTIDE SEQUENCE [LARGE SCALE GENOMIC DNA]</scope>
    <source>
        <strain evidence="1 2">S8</strain>
    </source>
</reference>
<evidence type="ECO:0000313" key="2">
    <source>
        <dbReference type="Proteomes" id="UP000266313"/>
    </source>
</evidence>
<protein>
    <submittedName>
        <fullName evidence="1">Uncharacterized protein</fullName>
    </submittedName>
</protein>
<name>A0A250KQJ0_9GAMM</name>
<sequence length="58" mass="6850">MTDAEGVPSRIEDTGPLLARQRMEICDDEFRNEKNSNRFQSSTRRLLRFDERHAVLLQ</sequence>
<keyword evidence="2" id="KW-1185">Reference proteome</keyword>
<evidence type="ECO:0000313" key="1">
    <source>
        <dbReference type="EMBL" id="BBA33935.1"/>
    </source>
</evidence>
<organism evidence="1 2">
    <name type="scientific">Methylocaldum marinum</name>
    <dbReference type="NCBI Taxonomy" id="1432792"/>
    <lineage>
        <taxon>Bacteria</taxon>
        <taxon>Pseudomonadati</taxon>
        <taxon>Pseudomonadota</taxon>
        <taxon>Gammaproteobacteria</taxon>
        <taxon>Methylococcales</taxon>
        <taxon>Methylococcaceae</taxon>
        <taxon>Methylocaldum</taxon>
    </lineage>
</organism>
<dbReference type="KEGG" id="mmai:sS8_1981"/>